<evidence type="ECO:0000313" key="1">
    <source>
        <dbReference type="EMBL" id="GAA1791908.1"/>
    </source>
</evidence>
<name>A0ABN2LKW8_9MICO</name>
<dbReference type="Gene3D" id="3.40.50.880">
    <property type="match status" value="1"/>
</dbReference>
<comment type="caution">
    <text evidence="1">The sequence shown here is derived from an EMBL/GenBank/DDBJ whole genome shotgun (WGS) entry which is preliminary data.</text>
</comment>
<sequence>MRTILLGPQRFTVRATSALRSLDTTGPLAVVNAGWEEREDDIAELDAALDHRMRGLRLYHRLTDVLTKDREFARAASRFRDRHDELTGLYRIRLDHAMTGLYAVQRQIPSHPARARHSAAFRALQDAMGGVRAIDEWYLAELELLYQELEVEGGVNTSEVVAWHRAEIRTLQNDCVAWVFPGGNIRTLTSVLRLFAVTVPPEVPVIAWSAGAMAMTERIAIFHDYGPQGARETELFDTGLGRVRQVVAFPHARRRLKMDEVDRLGLLALRFEPAECVLLDDGMVLDIGPDGILPAAARRVGADGLVRSGEESA</sequence>
<dbReference type="RefSeq" id="WP_344083277.1">
    <property type="nucleotide sequence ID" value="NZ_BAAAPO010000025.1"/>
</dbReference>
<proteinExistence type="predicted"/>
<reference evidence="1 2" key="1">
    <citation type="journal article" date="2019" name="Int. J. Syst. Evol. Microbiol.">
        <title>The Global Catalogue of Microorganisms (GCM) 10K type strain sequencing project: providing services to taxonomists for standard genome sequencing and annotation.</title>
        <authorList>
            <consortium name="The Broad Institute Genomics Platform"/>
            <consortium name="The Broad Institute Genome Sequencing Center for Infectious Disease"/>
            <person name="Wu L."/>
            <person name="Ma J."/>
        </authorList>
    </citation>
    <scope>NUCLEOTIDE SEQUENCE [LARGE SCALE GENOMIC DNA]</scope>
    <source>
        <strain evidence="1 2">JCM 15592</strain>
    </source>
</reference>
<protein>
    <submittedName>
        <fullName evidence="1">Uncharacterized protein</fullName>
    </submittedName>
</protein>
<evidence type="ECO:0000313" key="2">
    <source>
        <dbReference type="Proteomes" id="UP001499938"/>
    </source>
</evidence>
<dbReference type="InterPro" id="IPR029062">
    <property type="entry name" value="Class_I_gatase-like"/>
</dbReference>
<gene>
    <name evidence="1" type="ORF">GCM10009811_15820</name>
</gene>
<keyword evidence="2" id="KW-1185">Reference proteome</keyword>
<accession>A0ABN2LKW8</accession>
<dbReference type="Proteomes" id="UP001499938">
    <property type="component" value="Unassembled WGS sequence"/>
</dbReference>
<organism evidence="1 2">
    <name type="scientific">Nostocoides veronense</name>
    <dbReference type="NCBI Taxonomy" id="330836"/>
    <lineage>
        <taxon>Bacteria</taxon>
        <taxon>Bacillati</taxon>
        <taxon>Actinomycetota</taxon>
        <taxon>Actinomycetes</taxon>
        <taxon>Micrococcales</taxon>
        <taxon>Intrasporangiaceae</taxon>
        <taxon>Nostocoides</taxon>
    </lineage>
</organism>
<dbReference type="EMBL" id="BAAAPO010000025">
    <property type="protein sequence ID" value="GAA1791908.1"/>
    <property type="molecule type" value="Genomic_DNA"/>
</dbReference>